<accession>A0ABD3CTQ1</accession>
<keyword evidence="2" id="KW-1185">Reference proteome</keyword>
<dbReference type="EMBL" id="JAVIJP010000030">
    <property type="protein sequence ID" value="KAL3633358.1"/>
    <property type="molecule type" value="Genomic_DNA"/>
</dbReference>
<gene>
    <name evidence="1" type="ORF">CASFOL_022885</name>
</gene>
<evidence type="ECO:0000313" key="1">
    <source>
        <dbReference type="EMBL" id="KAL3633358.1"/>
    </source>
</evidence>
<protein>
    <submittedName>
        <fullName evidence="1">Uncharacterized protein</fullName>
    </submittedName>
</protein>
<dbReference type="AlphaFoldDB" id="A0ABD3CTQ1"/>
<dbReference type="Proteomes" id="UP001632038">
    <property type="component" value="Unassembled WGS sequence"/>
</dbReference>
<name>A0ABD3CTQ1_9LAMI</name>
<organism evidence="1 2">
    <name type="scientific">Castilleja foliolosa</name>
    <dbReference type="NCBI Taxonomy" id="1961234"/>
    <lineage>
        <taxon>Eukaryota</taxon>
        <taxon>Viridiplantae</taxon>
        <taxon>Streptophyta</taxon>
        <taxon>Embryophyta</taxon>
        <taxon>Tracheophyta</taxon>
        <taxon>Spermatophyta</taxon>
        <taxon>Magnoliopsida</taxon>
        <taxon>eudicotyledons</taxon>
        <taxon>Gunneridae</taxon>
        <taxon>Pentapetalae</taxon>
        <taxon>asterids</taxon>
        <taxon>lamiids</taxon>
        <taxon>Lamiales</taxon>
        <taxon>Orobanchaceae</taxon>
        <taxon>Pedicularideae</taxon>
        <taxon>Castillejinae</taxon>
        <taxon>Castilleja</taxon>
    </lineage>
</organism>
<comment type="caution">
    <text evidence="1">The sequence shown here is derived from an EMBL/GenBank/DDBJ whole genome shotgun (WGS) entry which is preliminary data.</text>
</comment>
<sequence>MIKSSANIILSEKTCCARMKSIGDKGSPCLRPLVDLNR</sequence>
<evidence type="ECO:0000313" key="2">
    <source>
        <dbReference type="Proteomes" id="UP001632038"/>
    </source>
</evidence>
<reference evidence="2" key="1">
    <citation type="journal article" date="2024" name="IScience">
        <title>Strigolactones Initiate the Formation of Haustorium-like Structures in Castilleja.</title>
        <authorList>
            <person name="Buerger M."/>
            <person name="Peterson D."/>
            <person name="Chory J."/>
        </authorList>
    </citation>
    <scope>NUCLEOTIDE SEQUENCE [LARGE SCALE GENOMIC DNA]</scope>
</reference>
<proteinExistence type="predicted"/>